<dbReference type="Proteomes" id="UP000054408">
    <property type="component" value="Unassembled WGS sequence"/>
</dbReference>
<dbReference type="eggNOG" id="KOG2557">
    <property type="taxonomic scope" value="Eukaryota"/>
</dbReference>
<gene>
    <name evidence="11" type="ORF">AMSG_00800</name>
</gene>
<evidence type="ECO:0000256" key="3">
    <source>
        <dbReference type="ARBA" id="ARBA00004496"/>
    </source>
</evidence>
<dbReference type="AlphaFoldDB" id="A0A0L0DH58"/>
<dbReference type="GO" id="GO:0005634">
    <property type="term" value="C:nucleus"/>
    <property type="evidence" value="ECO:0007669"/>
    <property type="project" value="TreeGrafter"/>
</dbReference>
<evidence type="ECO:0000313" key="12">
    <source>
        <dbReference type="Proteomes" id="UP000054408"/>
    </source>
</evidence>
<evidence type="ECO:0000256" key="4">
    <source>
        <dbReference type="ARBA" id="ARBA00022490"/>
    </source>
</evidence>
<keyword evidence="6" id="KW-0458">Lysosome</keyword>
<dbReference type="PROSITE" id="PS51886">
    <property type="entry name" value="TLDC"/>
    <property type="match status" value="1"/>
</dbReference>
<dbReference type="STRING" id="461836.A0A0L0DH58"/>
<keyword evidence="12" id="KW-1185">Reference proteome</keyword>
<evidence type="ECO:0000256" key="7">
    <source>
        <dbReference type="ARBA" id="ARBA00039594"/>
    </source>
</evidence>
<evidence type="ECO:0000256" key="9">
    <source>
        <dbReference type="ARBA" id="ARBA00042134"/>
    </source>
</evidence>
<reference evidence="11 12" key="1">
    <citation type="submission" date="2010-05" db="EMBL/GenBank/DDBJ databases">
        <title>The Genome Sequence of Thecamonas trahens ATCC 50062.</title>
        <authorList>
            <consortium name="The Broad Institute Genome Sequencing Platform"/>
            <person name="Russ C."/>
            <person name="Cuomo C."/>
            <person name="Shea T."/>
            <person name="Young S.K."/>
            <person name="Zeng Q."/>
            <person name="Koehrsen M."/>
            <person name="Haas B."/>
            <person name="Borodovsky M."/>
            <person name="Guigo R."/>
            <person name="Alvarado L."/>
            <person name="Berlin A."/>
            <person name="Bochicchio J."/>
            <person name="Borenstein D."/>
            <person name="Chapman S."/>
            <person name="Chen Z."/>
            <person name="Freedman E."/>
            <person name="Gellesch M."/>
            <person name="Goldberg J."/>
            <person name="Griggs A."/>
            <person name="Gujja S."/>
            <person name="Heilman E."/>
            <person name="Heiman D."/>
            <person name="Hepburn T."/>
            <person name="Howarth C."/>
            <person name="Jen D."/>
            <person name="Larson L."/>
            <person name="Mehta T."/>
            <person name="Park D."/>
            <person name="Pearson M."/>
            <person name="Roberts A."/>
            <person name="Saif S."/>
            <person name="Shenoy N."/>
            <person name="Sisk P."/>
            <person name="Stolte C."/>
            <person name="Sykes S."/>
            <person name="Thomson T."/>
            <person name="Walk T."/>
            <person name="White J."/>
            <person name="Yandava C."/>
            <person name="Burger G."/>
            <person name="Gray M.W."/>
            <person name="Holland P.W.H."/>
            <person name="King N."/>
            <person name="Lang F.B.F."/>
            <person name="Roger A.J."/>
            <person name="Ruiz-Trillo I."/>
            <person name="Lander E."/>
            <person name="Nusbaum C."/>
        </authorList>
    </citation>
    <scope>NUCLEOTIDE SEQUENCE [LARGE SCALE GENOMIC DNA]</scope>
    <source>
        <strain evidence="11 12">ATCC 50062</strain>
    </source>
</reference>
<evidence type="ECO:0000256" key="1">
    <source>
        <dbReference type="ARBA" id="ARBA00004370"/>
    </source>
</evidence>
<proteinExistence type="predicted"/>
<dbReference type="SMART" id="SM00584">
    <property type="entry name" value="TLDc"/>
    <property type="match status" value="1"/>
</dbReference>
<dbReference type="PANTHER" id="PTHR23354">
    <property type="entry name" value="NUCLEOLAR PROTEIN 7/ESTROGEN RECEPTOR COACTIVATOR-RELATED"/>
    <property type="match status" value="1"/>
</dbReference>
<comment type="subcellular location">
    <subcellularLocation>
        <location evidence="3">Cytoplasm</location>
    </subcellularLocation>
    <subcellularLocation>
        <location evidence="2">Lysosome</location>
    </subcellularLocation>
    <subcellularLocation>
        <location evidence="1">Membrane</location>
    </subcellularLocation>
</comment>
<dbReference type="GO" id="GO:0006979">
    <property type="term" value="P:response to oxidative stress"/>
    <property type="evidence" value="ECO:0007669"/>
    <property type="project" value="TreeGrafter"/>
</dbReference>
<evidence type="ECO:0000256" key="5">
    <source>
        <dbReference type="ARBA" id="ARBA00023136"/>
    </source>
</evidence>
<dbReference type="OrthoDB" id="289228at2759"/>
<protein>
    <recommendedName>
        <fullName evidence="7">MTOR-associated protein MEAK7</fullName>
    </recommendedName>
    <alternativeName>
        <fullName evidence="9">TBC/LysM-associated domain-containing protein 1</fullName>
    </alternativeName>
    <alternativeName>
        <fullName evidence="8">TLD domain-containing protein 1</fullName>
    </alternativeName>
</protein>
<evidence type="ECO:0000256" key="2">
    <source>
        <dbReference type="ARBA" id="ARBA00004371"/>
    </source>
</evidence>
<evidence type="ECO:0000313" key="11">
    <source>
        <dbReference type="EMBL" id="KNC50638.1"/>
    </source>
</evidence>
<dbReference type="GeneID" id="25560585"/>
<evidence type="ECO:0000256" key="6">
    <source>
        <dbReference type="ARBA" id="ARBA00023228"/>
    </source>
</evidence>
<keyword evidence="4" id="KW-0963">Cytoplasm</keyword>
<evidence type="ECO:0000259" key="10">
    <source>
        <dbReference type="PROSITE" id="PS51886"/>
    </source>
</evidence>
<dbReference type="Pfam" id="PF07534">
    <property type="entry name" value="TLD"/>
    <property type="match status" value="1"/>
</dbReference>
<name>A0A0L0DH58_THETB</name>
<organism evidence="11 12">
    <name type="scientific">Thecamonas trahens ATCC 50062</name>
    <dbReference type="NCBI Taxonomy" id="461836"/>
    <lineage>
        <taxon>Eukaryota</taxon>
        <taxon>Apusozoa</taxon>
        <taxon>Apusomonadida</taxon>
        <taxon>Apusomonadidae</taxon>
        <taxon>Thecamonas</taxon>
    </lineage>
</organism>
<accession>A0A0L0DH58</accession>
<dbReference type="EMBL" id="GL349435">
    <property type="protein sequence ID" value="KNC50638.1"/>
    <property type="molecule type" value="Genomic_DNA"/>
</dbReference>
<feature type="domain" description="TLDc" evidence="10">
    <location>
        <begin position="146"/>
        <end position="319"/>
    </location>
</feature>
<dbReference type="GO" id="GO:0016020">
    <property type="term" value="C:membrane"/>
    <property type="evidence" value="ECO:0007669"/>
    <property type="project" value="UniProtKB-SubCell"/>
</dbReference>
<sequence>MAVLAKSNATVAGLVDAMMALRGMPEEVAALIVVGLPREATIDLYGWLIAAAALVLDSHPETGASFALPSPVPAAVVVALARLDEVAATSDDDAAAAAEMAAGSGSIRRDAVVAQLGAWLLDEEWYKVPSGVVDGVEGIGRDVLGARVSALLVWMLTGHLPAAQCREWIPRYSSARDGRSCFHVARTIVAAGPTLVFVCTRTGVVIGGYAPSSWRAPGPSFYGTGNAFVFACSPAATQLEVWHATGRNDHYQYFNHGTQTLPNGLGMGGQLKFFGLFVDASFETGESRTCSTFGSPQLHGADAASATFELVSLDVYAVDRSAMVAAAEAAAEAAAAGDGSVLAGNKDVRALLEMAGVRMHSDGIRELDEDADAARASG</sequence>
<dbReference type="PANTHER" id="PTHR23354:SF131">
    <property type="entry name" value="MTOR-ASSOCIATED PROTEIN MEAK7"/>
    <property type="match status" value="1"/>
</dbReference>
<keyword evidence="5" id="KW-0472">Membrane</keyword>
<dbReference type="GO" id="GO:0005764">
    <property type="term" value="C:lysosome"/>
    <property type="evidence" value="ECO:0007669"/>
    <property type="project" value="UniProtKB-SubCell"/>
</dbReference>
<evidence type="ECO:0000256" key="8">
    <source>
        <dbReference type="ARBA" id="ARBA00041780"/>
    </source>
</evidence>
<dbReference type="InterPro" id="IPR006571">
    <property type="entry name" value="TLDc_dom"/>
</dbReference>
<dbReference type="RefSeq" id="XP_013762524.1">
    <property type="nucleotide sequence ID" value="XM_013907070.1"/>
</dbReference>